<dbReference type="EMBL" id="ABEU02000006">
    <property type="protein sequence ID" value="PNR52246.1"/>
    <property type="molecule type" value="Genomic_DNA"/>
</dbReference>
<accession>A0A2K1KEP2</accession>
<dbReference type="EnsemblPlants" id="Pp3c6_7149V3.1">
    <property type="protein sequence ID" value="Pp3c6_7149V3.1"/>
    <property type="gene ID" value="Pp3c6_7149"/>
</dbReference>
<gene>
    <name evidence="1" type="ORF">PHYPA_008620</name>
</gene>
<reference evidence="1 3" key="1">
    <citation type="journal article" date="2008" name="Science">
        <title>The Physcomitrella genome reveals evolutionary insights into the conquest of land by plants.</title>
        <authorList>
            <person name="Rensing S."/>
            <person name="Lang D."/>
            <person name="Zimmer A."/>
            <person name="Terry A."/>
            <person name="Salamov A."/>
            <person name="Shapiro H."/>
            <person name="Nishiyama T."/>
            <person name="Perroud P.-F."/>
            <person name="Lindquist E."/>
            <person name="Kamisugi Y."/>
            <person name="Tanahashi T."/>
            <person name="Sakakibara K."/>
            <person name="Fujita T."/>
            <person name="Oishi K."/>
            <person name="Shin-I T."/>
            <person name="Kuroki Y."/>
            <person name="Toyoda A."/>
            <person name="Suzuki Y."/>
            <person name="Hashimoto A."/>
            <person name="Yamaguchi K."/>
            <person name="Sugano A."/>
            <person name="Kohara Y."/>
            <person name="Fujiyama A."/>
            <person name="Anterola A."/>
            <person name="Aoki S."/>
            <person name="Ashton N."/>
            <person name="Barbazuk W.B."/>
            <person name="Barker E."/>
            <person name="Bennetzen J."/>
            <person name="Bezanilla M."/>
            <person name="Blankenship R."/>
            <person name="Cho S.H."/>
            <person name="Dutcher S."/>
            <person name="Estelle M."/>
            <person name="Fawcett J.A."/>
            <person name="Gundlach H."/>
            <person name="Hanada K."/>
            <person name="Heyl A."/>
            <person name="Hicks K.A."/>
            <person name="Hugh J."/>
            <person name="Lohr M."/>
            <person name="Mayer K."/>
            <person name="Melkozernov A."/>
            <person name="Murata T."/>
            <person name="Nelson D."/>
            <person name="Pils B."/>
            <person name="Prigge M."/>
            <person name="Reiss B."/>
            <person name="Renner T."/>
            <person name="Rombauts S."/>
            <person name="Rushton P."/>
            <person name="Sanderfoot A."/>
            <person name="Schween G."/>
            <person name="Shiu S.-H."/>
            <person name="Stueber K."/>
            <person name="Theodoulou F.L."/>
            <person name="Tu H."/>
            <person name="Van de Peer Y."/>
            <person name="Verrier P.J."/>
            <person name="Waters E."/>
            <person name="Wood A."/>
            <person name="Yang L."/>
            <person name="Cove D."/>
            <person name="Cuming A."/>
            <person name="Hasebe M."/>
            <person name="Lucas S."/>
            <person name="Mishler D.B."/>
            <person name="Reski R."/>
            <person name="Grigoriev I."/>
            <person name="Quatrano R.S."/>
            <person name="Boore J.L."/>
        </authorList>
    </citation>
    <scope>NUCLEOTIDE SEQUENCE [LARGE SCALE GENOMIC DNA]</scope>
    <source>
        <strain evidence="2 3">cv. Gransden 2004</strain>
    </source>
</reference>
<sequence length="57" mass="6206">MLSTVAVAGTRHRSSLLSPVYCMLVSRHLLRSGAVSVLSDPICLHFQMLTLRGHSSL</sequence>
<protein>
    <submittedName>
        <fullName evidence="1 2">Uncharacterized protein</fullName>
    </submittedName>
</protein>
<name>A0A2K1KEP2_PHYPA</name>
<dbReference type="InParanoid" id="A0A2K1KEP2"/>
<evidence type="ECO:0000313" key="1">
    <source>
        <dbReference type="EMBL" id="PNR52246.1"/>
    </source>
</evidence>
<dbReference type="AlphaFoldDB" id="A0A2K1KEP2"/>
<keyword evidence="3" id="KW-1185">Reference proteome</keyword>
<organism evidence="1">
    <name type="scientific">Physcomitrium patens</name>
    <name type="common">Spreading-leaved earth moss</name>
    <name type="synonym">Physcomitrella patens</name>
    <dbReference type="NCBI Taxonomy" id="3218"/>
    <lineage>
        <taxon>Eukaryota</taxon>
        <taxon>Viridiplantae</taxon>
        <taxon>Streptophyta</taxon>
        <taxon>Embryophyta</taxon>
        <taxon>Bryophyta</taxon>
        <taxon>Bryophytina</taxon>
        <taxon>Bryopsida</taxon>
        <taxon>Funariidae</taxon>
        <taxon>Funariales</taxon>
        <taxon>Funariaceae</taxon>
        <taxon>Physcomitrium</taxon>
    </lineage>
</organism>
<evidence type="ECO:0000313" key="3">
    <source>
        <dbReference type="Proteomes" id="UP000006727"/>
    </source>
</evidence>
<dbReference type="Proteomes" id="UP000006727">
    <property type="component" value="Chromosome 6"/>
</dbReference>
<reference evidence="1 3" key="2">
    <citation type="journal article" date="2018" name="Plant J.">
        <title>The Physcomitrella patens chromosome-scale assembly reveals moss genome structure and evolution.</title>
        <authorList>
            <person name="Lang D."/>
            <person name="Ullrich K.K."/>
            <person name="Murat F."/>
            <person name="Fuchs J."/>
            <person name="Jenkins J."/>
            <person name="Haas F.B."/>
            <person name="Piednoel M."/>
            <person name="Gundlach H."/>
            <person name="Van Bel M."/>
            <person name="Meyberg R."/>
            <person name="Vives C."/>
            <person name="Morata J."/>
            <person name="Symeonidi A."/>
            <person name="Hiss M."/>
            <person name="Muchero W."/>
            <person name="Kamisugi Y."/>
            <person name="Saleh O."/>
            <person name="Blanc G."/>
            <person name="Decker E.L."/>
            <person name="van Gessel N."/>
            <person name="Grimwood J."/>
            <person name="Hayes R.D."/>
            <person name="Graham S.W."/>
            <person name="Gunter L.E."/>
            <person name="McDaniel S.F."/>
            <person name="Hoernstein S.N.W."/>
            <person name="Larsson A."/>
            <person name="Li F.W."/>
            <person name="Perroud P.F."/>
            <person name="Phillips J."/>
            <person name="Ranjan P."/>
            <person name="Rokshar D.S."/>
            <person name="Rothfels C.J."/>
            <person name="Schneider L."/>
            <person name="Shu S."/>
            <person name="Stevenson D.W."/>
            <person name="Thummler F."/>
            <person name="Tillich M."/>
            <person name="Villarreal Aguilar J.C."/>
            <person name="Widiez T."/>
            <person name="Wong G.K."/>
            <person name="Wymore A."/>
            <person name="Zhang Y."/>
            <person name="Zimmer A.D."/>
            <person name="Quatrano R.S."/>
            <person name="Mayer K.F.X."/>
            <person name="Goodstein D."/>
            <person name="Casacuberta J.M."/>
            <person name="Vandepoele K."/>
            <person name="Reski R."/>
            <person name="Cuming A.C."/>
            <person name="Tuskan G.A."/>
            <person name="Maumus F."/>
            <person name="Salse J."/>
            <person name="Schmutz J."/>
            <person name="Rensing S.A."/>
        </authorList>
    </citation>
    <scope>NUCLEOTIDE SEQUENCE [LARGE SCALE GENOMIC DNA]</scope>
    <source>
        <strain evidence="2 3">cv. Gransden 2004</strain>
    </source>
</reference>
<evidence type="ECO:0000313" key="2">
    <source>
        <dbReference type="EnsemblPlants" id="Pp3c6_7149V3.1"/>
    </source>
</evidence>
<dbReference type="Gramene" id="Pp3c6_7149V3.1">
    <property type="protein sequence ID" value="Pp3c6_7149V3.1"/>
    <property type="gene ID" value="Pp3c6_7149"/>
</dbReference>
<reference evidence="2" key="3">
    <citation type="submission" date="2020-12" db="UniProtKB">
        <authorList>
            <consortium name="EnsemblPlants"/>
        </authorList>
    </citation>
    <scope>IDENTIFICATION</scope>
</reference>
<proteinExistence type="predicted"/>